<dbReference type="PROSITE" id="PS51133">
    <property type="entry name" value="ZF_TFIIS_2"/>
    <property type="match status" value="1"/>
</dbReference>
<dbReference type="InterPro" id="IPR035100">
    <property type="entry name" value="TF_IIS-typ"/>
</dbReference>
<dbReference type="InterPro" id="IPR003617">
    <property type="entry name" value="TFIIS/CRSP70_N_sub"/>
</dbReference>
<feature type="compositionally biased region" description="Low complexity" evidence="9">
    <location>
        <begin position="86"/>
        <end position="117"/>
    </location>
</feature>
<feature type="domain" description="TFIIS N-terminal" evidence="11">
    <location>
        <begin position="1"/>
        <end position="78"/>
    </location>
</feature>
<dbReference type="SUPFAM" id="SSF57783">
    <property type="entry name" value="Zinc beta-ribbon"/>
    <property type="match status" value="1"/>
</dbReference>
<dbReference type="Pfam" id="PF08711">
    <property type="entry name" value="Med26"/>
    <property type="match status" value="1"/>
</dbReference>
<keyword evidence="8" id="KW-0238">DNA-binding</keyword>
<sequence length="305" mass="33976">MDTKEIKSTVSNLEKSSDDTTILKLLNILNDGVKPSEKLLRETKVGMAVNKLRSSNNGEISSLVKKMIKTWKEAVQLEKSSKKKPSQPQQSPKGSPTSSGSATPSNKPAAPVAAPKPGSTNSKFHSGPRNPKTDGINTALYDNSTRNASIGALYTALAIEREETGEHILSVAREIESEVYKAEYASVNDNYRNKLRTFTMNLRNKKNPELRARLLTNQITPSNFIKMSPNEMAPEALKKEIEKLHKQNLFEAQGATEKRAVTDRFTCGKCKHKKVSYYQMQTRSADEPLTTFCTCENCGNRWKFS</sequence>
<dbReference type="GO" id="GO:0042797">
    <property type="term" value="P:tRNA transcription by RNA polymerase III"/>
    <property type="evidence" value="ECO:0007669"/>
    <property type="project" value="EnsemblFungi"/>
</dbReference>
<dbReference type="OrthoDB" id="44867at2759"/>
<dbReference type="GO" id="GO:0000977">
    <property type="term" value="F:RNA polymerase II transcription regulatory region sequence-specific DNA binding"/>
    <property type="evidence" value="ECO:0007669"/>
    <property type="project" value="EnsemblFungi"/>
</dbReference>
<evidence type="ECO:0000256" key="6">
    <source>
        <dbReference type="PROSITE-ProRule" id="PRU00472"/>
    </source>
</evidence>
<dbReference type="EMBL" id="KV454538">
    <property type="protein sequence ID" value="ODV69941.1"/>
    <property type="molecule type" value="Genomic_DNA"/>
</dbReference>
<dbReference type="SMART" id="SM00510">
    <property type="entry name" value="TFS2M"/>
    <property type="match status" value="1"/>
</dbReference>
<keyword evidence="13" id="KW-0251">Elongation factor</keyword>
<dbReference type="GO" id="GO:0032968">
    <property type="term" value="P:positive regulation of transcription elongation by RNA polymerase II"/>
    <property type="evidence" value="ECO:0007669"/>
    <property type="project" value="EnsemblFungi"/>
</dbReference>
<dbReference type="SMART" id="SM00509">
    <property type="entry name" value="TFS2N"/>
    <property type="match status" value="1"/>
</dbReference>
<evidence type="ECO:0000256" key="2">
    <source>
        <dbReference type="ARBA" id="ARBA00022723"/>
    </source>
</evidence>
<dbReference type="Pfam" id="PF01096">
    <property type="entry name" value="Zn_ribbon_TFIIS"/>
    <property type="match status" value="1"/>
</dbReference>
<keyword evidence="8" id="KW-0804">Transcription</keyword>
<dbReference type="GO" id="GO:0003746">
    <property type="term" value="F:translation elongation factor activity"/>
    <property type="evidence" value="ECO:0007669"/>
    <property type="project" value="UniProtKB-KW"/>
</dbReference>
<dbReference type="CDD" id="cd13749">
    <property type="entry name" value="Zn-ribbon_TFIIS"/>
    <property type="match status" value="1"/>
</dbReference>
<comment type="function">
    <text evidence="8">Necessary for efficient RNA polymerase II transcription elongation past template-encoded arresting sites.</text>
</comment>
<reference evidence="14" key="1">
    <citation type="submission" date="2016-05" db="EMBL/GenBank/DDBJ databases">
        <title>Comparative genomics of biotechnologically important yeasts.</title>
        <authorList>
            <consortium name="DOE Joint Genome Institute"/>
            <person name="Riley R."/>
            <person name="Haridas S."/>
            <person name="Wolfe K.H."/>
            <person name="Lopes M.R."/>
            <person name="Hittinger C.T."/>
            <person name="Goker M."/>
            <person name="Salamov A."/>
            <person name="Wisecaver J."/>
            <person name="Long T.M."/>
            <person name="Aerts A.L."/>
            <person name="Barry K."/>
            <person name="Choi C."/>
            <person name="Clum A."/>
            <person name="Coughlan A.Y."/>
            <person name="Deshpande S."/>
            <person name="Douglass A.P."/>
            <person name="Hanson S.J."/>
            <person name="Klenk H.-P."/>
            <person name="Labutti K."/>
            <person name="Lapidus A."/>
            <person name="Lindquist E."/>
            <person name="Lipzen A."/>
            <person name="Meier-Kolthoff J.P."/>
            <person name="Ohm R.A."/>
            <person name="Otillar R.P."/>
            <person name="Pangilinan J."/>
            <person name="Peng Y."/>
            <person name="Rokas A."/>
            <person name="Rosa C.A."/>
            <person name="Scheuner C."/>
            <person name="Sibirny A.A."/>
            <person name="Slot J.C."/>
            <person name="Stielow J.B."/>
            <person name="Sun H."/>
            <person name="Kurtzman C.P."/>
            <person name="Blackwell M."/>
            <person name="Grigoriev I.V."/>
            <person name="Jeffries T.W."/>
        </authorList>
    </citation>
    <scope>NUCLEOTIDE SEQUENCE [LARGE SCALE GENOMIC DNA]</scope>
    <source>
        <strain evidence="14">NRRL Y-1933</strain>
    </source>
</reference>
<feature type="domain" description="TFIIS-type" evidence="10">
    <location>
        <begin position="263"/>
        <end position="303"/>
    </location>
</feature>
<evidence type="ECO:0000256" key="8">
    <source>
        <dbReference type="RuleBase" id="RU368078"/>
    </source>
</evidence>
<dbReference type="GO" id="GO:0005737">
    <property type="term" value="C:cytoplasm"/>
    <property type="evidence" value="ECO:0007669"/>
    <property type="project" value="EnsemblFungi"/>
</dbReference>
<evidence type="ECO:0000313" key="14">
    <source>
        <dbReference type="Proteomes" id="UP000095085"/>
    </source>
</evidence>
<keyword evidence="5 7" id="KW-0539">Nucleus</keyword>
<dbReference type="FunFam" id="2.20.25.10:FF:000001">
    <property type="entry name" value="Probable Transcription elongation factor S-II"/>
    <property type="match status" value="1"/>
</dbReference>
<keyword evidence="2 8" id="KW-0479">Metal-binding</keyword>
<dbReference type="PIRSF" id="PIRSF006704">
    <property type="entry name" value="TF_IIS"/>
    <property type="match status" value="1"/>
</dbReference>
<name>A0A1E4RRW5_9ASCO</name>
<keyword evidence="14" id="KW-1185">Reference proteome</keyword>
<evidence type="ECO:0000256" key="7">
    <source>
        <dbReference type="PROSITE-ProRule" id="PRU00649"/>
    </source>
</evidence>
<feature type="domain" description="TFIIS central" evidence="12">
    <location>
        <begin position="145"/>
        <end position="260"/>
    </location>
</feature>
<dbReference type="InterPro" id="IPR003618">
    <property type="entry name" value="TFIIS_cen_dom"/>
</dbReference>
<dbReference type="SUPFAM" id="SSF46942">
    <property type="entry name" value="Elongation factor TFIIS domain 2"/>
    <property type="match status" value="1"/>
</dbReference>
<dbReference type="GO" id="GO:0005634">
    <property type="term" value="C:nucleus"/>
    <property type="evidence" value="ECO:0007669"/>
    <property type="project" value="UniProtKB-SubCell"/>
</dbReference>
<dbReference type="InterPro" id="IPR036575">
    <property type="entry name" value="TFIIS_cen_dom_sf"/>
</dbReference>
<feature type="region of interest" description="Disordered" evidence="9">
    <location>
        <begin position="76"/>
        <end position="140"/>
    </location>
</feature>
<organism evidence="13 14">
    <name type="scientific">Hyphopichia burtonii NRRL Y-1933</name>
    <dbReference type="NCBI Taxonomy" id="984485"/>
    <lineage>
        <taxon>Eukaryota</taxon>
        <taxon>Fungi</taxon>
        <taxon>Dikarya</taxon>
        <taxon>Ascomycota</taxon>
        <taxon>Saccharomycotina</taxon>
        <taxon>Pichiomycetes</taxon>
        <taxon>Debaryomycetaceae</taxon>
        <taxon>Hyphopichia</taxon>
    </lineage>
</organism>
<dbReference type="GeneID" id="30994036"/>
<keyword evidence="3 6" id="KW-0863">Zinc-finger</keyword>
<evidence type="ECO:0000256" key="9">
    <source>
        <dbReference type="SAM" id="MobiDB-lite"/>
    </source>
</evidence>
<dbReference type="PANTHER" id="PTHR11477">
    <property type="entry name" value="TRANSCRIPTION FACTOR S-II ZINC FINGER DOMAIN-CONTAINING PROTEIN"/>
    <property type="match status" value="1"/>
</dbReference>
<accession>A0A1E4RRW5</accession>
<dbReference type="GO" id="GO:0006362">
    <property type="term" value="P:transcription elongation by RNA polymerase I"/>
    <property type="evidence" value="ECO:0007669"/>
    <property type="project" value="EnsemblFungi"/>
</dbReference>
<dbReference type="GO" id="GO:0001193">
    <property type="term" value="P:maintenance of transcriptional fidelity during transcription elongation by RNA polymerase II"/>
    <property type="evidence" value="ECO:0007669"/>
    <property type="project" value="EnsemblFungi"/>
</dbReference>
<dbReference type="Proteomes" id="UP000095085">
    <property type="component" value="Unassembled WGS sequence"/>
</dbReference>
<comment type="subcellular location">
    <subcellularLocation>
        <location evidence="1 7 8">Nucleus</location>
    </subcellularLocation>
</comment>
<keyword evidence="4 8" id="KW-0862">Zinc</keyword>
<evidence type="ECO:0000256" key="5">
    <source>
        <dbReference type="ARBA" id="ARBA00023242"/>
    </source>
</evidence>
<dbReference type="RefSeq" id="XP_020079008.1">
    <property type="nucleotide sequence ID" value="XM_020219486.1"/>
</dbReference>
<evidence type="ECO:0000259" key="12">
    <source>
        <dbReference type="PROSITE" id="PS51321"/>
    </source>
</evidence>
<dbReference type="PROSITE" id="PS00466">
    <property type="entry name" value="ZF_TFIIS_1"/>
    <property type="match status" value="1"/>
</dbReference>
<evidence type="ECO:0000313" key="13">
    <source>
        <dbReference type="EMBL" id="ODV69941.1"/>
    </source>
</evidence>
<dbReference type="Gene3D" id="1.10.472.30">
    <property type="entry name" value="Transcription elongation factor S-II, central domain"/>
    <property type="match status" value="1"/>
</dbReference>
<dbReference type="GO" id="GO:0031564">
    <property type="term" value="P:transcription antitermination"/>
    <property type="evidence" value="ECO:0007669"/>
    <property type="project" value="EnsemblFungi"/>
</dbReference>
<dbReference type="GO" id="GO:0001139">
    <property type="term" value="F:RNA polymerase II complex recruiting activity"/>
    <property type="evidence" value="ECO:0007669"/>
    <property type="project" value="EnsemblFungi"/>
</dbReference>
<comment type="similarity">
    <text evidence="8">Belongs to the TFS-II family.</text>
</comment>
<evidence type="ECO:0000256" key="4">
    <source>
        <dbReference type="ARBA" id="ARBA00022833"/>
    </source>
</evidence>
<dbReference type="InterPro" id="IPR001222">
    <property type="entry name" value="Znf_TFIIS"/>
</dbReference>
<evidence type="ECO:0000259" key="11">
    <source>
        <dbReference type="PROSITE" id="PS51319"/>
    </source>
</evidence>
<keyword evidence="13" id="KW-0648">Protein biosynthesis</keyword>
<dbReference type="SMART" id="SM00440">
    <property type="entry name" value="ZnF_C2C2"/>
    <property type="match status" value="1"/>
</dbReference>
<dbReference type="InterPro" id="IPR035441">
    <property type="entry name" value="TFIIS/LEDGF_dom_sf"/>
</dbReference>
<dbReference type="AlphaFoldDB" id="A0A1E4RRW5"/>
<dbReference type="PROSITE" id="PS51319">
    <property type="entry name" value="TFIIS_N"/>
    <property type="match status" value="1"/>
</dbReference>
<keyword evidence="8" id="KW-0805">Transcription regulation</keyword>
<dbReference type="GO" id="GO:0045899">
    <property type="term" value="P:positive regulation of RNA polymerase II transcription preinitiation complex assembly"/>
    <property type="evidence" value="ECO:0007669"/>
    <property type="project" value="EnsemblFungi"/>
</dbReference>
<evidence type="ECO:0000256" key="3">
    <source>
        <dbReference type="ARBA" id="ARBA00022771"/>
    </source>
</evidence>
<dbReference type="PANTHER" id="PTHR11477:SF0">
    <property type="entry name" value="IP08861P-RELATED"/>
    <property type="match status" value="1"/>
</dbReference>
<dbReference type="Pfam" id="PF07500">
    <property type="entry name" value="TFIIS_M"/>
    <property type="match status" value="1"/>
</dbReference>
<dbReference type="InterPro" id="IPR017923">
    <property type="entry name" value="TFIIS_N"/>
</dbReference>
<protein>
    <recommendedName>
        <fullName evidence="8">Transcription elongation factor</fullName>
    </recommendedName>
</protein>
<dbReference type="Gene3D" id="2.20.25.10">
    <property type="match status" value="1"/>
</dbReference>
<dbReference type="NCBIfam" id="TIGR01385">
    <property type="entry name" value="TFSII"/>
    <property type="match status" value="1"/>
</dbReference>
<dbReference type="STRING" id="984485.A0A1E4RRW5"/>
<proteinExistence type="inferred from homology"/>
<evidence type="ECO:0000256" key="1">
    <source>
        <dbReference type="ARBA" id="ARBA00004123"/>
    </source>
</evidence>
<dbReference type="FunFam" id="1.10.472.30:FF:000003">
    <property type="entry name" value="Transcription elongation factor S-II"/>
    <property type="match status" value="1"/>
</dbReference>
<dbReference type="GO" id="GO:0008270">
    <property type="term" value="F:zinc ion binding"/>
    <property type="evidence" value="ECO:0007669"/>
    <property type="project" value="UniProtKB-UniRule"/>
</dbReference>
<dbReference type="InterPro" id="IPR006289">
    <property type="entry name" value="TFSII"/>
</dbReference>
<dbReference type="SUPFAM" id="SSF47676">
    <property type="entry name" value="Conserved domain common to transcription factors TFIIS, elongin A, CRSP70"/>
    <property type="match status" value="1"/>
</dbReference>
<evidence type="ECO:0000259" key="10">
    <source>
        <dbReference type="PROSITE" id="PS51133"/>
    </source>
</evidence>
<dbReference type="PROSITE" id="PS51321">
    <property type="entry name" value="TFIIS_CENTRAL"/>
    <property type="match status" value="1"/>
</dbReference>
<dbReference type="Gene3D" id="1.20.930.10">
    <property type="entry name" value="Conserved domain common to transcription factors TFIIS, elongin A, CRSP70"/>
    <property type="match status" value="1"/>
</dbReference>
<dbReference type="GO" id="GO:0031440">
    <property type="term" value="P:regulation of mRNA 3'-end processing"/>
    <property type="evidence" value="ECO:0007669"/>
    <property type="project" value="EnsemblFungi"/>
</dbReference>
<dbReference type="CDD" id="cd00183">
    <property type="entry name" value="TFIIS_I"/>
    <property type="match status" value="1"/>
</dbReference>
<gene>
    <name evidence="13" type="ORF">HYPBUDRAFT_132576</name>
</gene>